<dbReference type="AlphaFoldDB" id="A0A7Y9JIQ5"/>
<feature type="chain" id="PRO_5031320371" evidence="1">
    <location>
        <begin position="23"/>
        <end position="225"/>
    </location>
</feature>
<dbReference type="RefSeq" id="WP_179846527.1">
    <property type="nucleotide sequence ID" value="NZ_JACCBA010000001.1"/>
</dbReference>
<reference evidence="2 3" key="1">
    <citation type="submission" date="2020-07" db="EMBL/GenBank/DDBJ databases">
        <title>Sequencing the genomes of 1000 actinobacteria strains.</title>
        <authorList>
            <person name="Klenk H.-P."/>
        </authorList>
    </citation>
    <scope>NUCLEOTIDE SEQUENCE [LARGE SCALE GENOMIC DNA]</scope>
    <source>
        <strain evidence="2 3">DSM 40398</strain>
    </source>
</reference>
<evidence type="ECO:0000256" key="1">
    <source>
        <dbReference type="SAM" id="SignalP"/>
    </source>
</evidence>
<sequence length="225" mass="22278">MALTVTAVTATAAALTATPAWADGHRVFMPGVLSPSTQPVTGKSSGSIALATSSGGVMTCVDTGPSKALTTTGTVRVGTVVPDPPPTGWVTGQFFSNCTISGLAATVTPQPWSLSLPGPTFSGVTAAQLGNVKFTVNIPAIPCSATFQGWANSDGYINGKHTNPTSAGAASTLTLPVGSTNNLVATAVSATCPPNIVKGGDLVALGVVIELRGVNSTANEGPTIT</sequence>
<evidence type="ECO:0000313" key="3">
    <source>
        <dbReference type="Proteomes" id="UP000529783"/>
    </source>
</evidence>
<comment type="caution">
    <text evidence="2">The sequence shown here is derived from an EMBL/GenBank/DDBJ whole genome shotgun (WGS) entry which is preliminary data.</text>
</comment>
<keyword evidence="3" id="KW-1185">Reference proteome</keyword>
<name>A0A7Y9JIQ5_9ACTN</name>
<feature type="signal peptide" evidence="1">
    <location>
        <begin position="1"/>
        <end position="22"/>
    </location>
</feature>
<dbReference type="Proteomes" id="UP000529783">
    <property type="component" value="Unassembled WGS sequence"/>
</dbReference>
<accession>A0A7Y9JIQ5</accession>
<organism evidence="2 3">
    <name type="scientific">Actinomadura luteofluorescens</name>
    <dbReference type="NCBI Taxonomy" id="46163"/>
    <lineage>
        <taxon>Bacteria</taxon>
        <taxon>Bacillati</taxon>
        <taxon>Actinomycetota</taxon>
        <taxon>Actinomycetes</taxon>
        <taxon>Streptosporangiales</taxon>
        <taxon>Thermomonosporaceae</taxon>
        <taxon>Actinomadura</taxon>
    </lineage>
</organism>
<dbReference type="EMBL" id="JACCBA010000001">
    <property type="protein sequence ID" value="NYD49883.1"/>
    <property type="molecule type" value="Genomic_DNA"/>
</dbReference>
<protein>
    <submittedName>
        <fullName evidence="2">Uncharacterized protein</fullName>
    </submittedName>
</protein>
<keyword evidence="1" id="KW-0732">Signal</keyword>
<evidence type="ECO:0000313" key="2">
    <source>
        <dbReference type="EMBL" id="NYD49883.1"/>
    </source>
</evidence>
<gene>
    <name evidence="2" type="ORF">BJY14_005866</name>
</gene>
<proteinExistence type="predicted"/>